<reference evidence="2" key="1">
    <citation type="submission" date="2019-07" db="EMBL/GenBank/DDBJ databases">
        <authorList>
            <person name="Dittberner H."/>
        </authorList>
    </citation>
    <scope>NUCLEOTIDE SEQUENCE [LARGE SCALE GENOMIC DNA]</scope>
</reference>
<dbReference type="OrthoDB" id="1105204at2759"/>
<accession>A0A565B013</accession>
<sequence length="176" mass="20408">MWKKLLKLRPIAAKFLRQEVRDGLSTSFWYDNWLPIGPLIKVLGEVGSRTLGVAKNAKVAEVADESGWKIRRRRGSQLQELLRQISAISLPRADQGEDITLWKQSTDKYEPLFSSKKTWEQLRVTGAEVPWHRLVWVPESVPRQAFITWLAFRVDLKQVIALEYGETSELVFYVVR</sequence>
<dbReference type="Pfam" id="PF13966">
    <property type="entry name" value="zf-RVT"/>
    <property type="match status" value="1"/>
</dbReference>
<dbReference type="InterPro" id="IPR026960">
    <property type="entry name" value="RVT-Znf"/>
</dbReference>
<evidence type="ECO:0000313" key="3">
    <source>
        <dbReference type="Proteomes" id="UP000489600"/>
    </source>
</evidence>
<protein>
    <recommendedName>
        <fullName evidence="1">Reverse transcriptase zinc-binding domain-containing protein</fullName>
    </recommendedName>
</protein>
<dbReference type="EMBL" id="CABITT030000002">
    <property type="protein sequence ID" value="VVA94444.1"/>
    <property type="molecule type" value="Genomic_DNA"/>
</dbReference>
<name>A0A565B013_9BRAS</name>
<proteinExistence type="predicted"/>
<evidence type="ECO:0000313" key="2">
    <source>
        <dbReference type="EMBL" id="VVA94444.1"/>
    </source>
</evidence>
<keyword evidence="3" id="KW-1185">Reference proteome</keyword>
<dbReference type="AlphaFoldDB" id="A0A565B013"/>
<feature type="domain" description="Reverse transcriptase zinc-binding" evidence="1">
    <location>
        <begin position="113"/>
        <end position="154"/>
    </location>
</feature>
<organism evidence="2 3">
    <name type="scientific">Arabis nemorensis</name>
    <dbReference type="NCBI Taxonomy" id="586526"/>
    <lineage>
        <taxon>Eukaryota</taxon>
        <taxon>Viridiplantae</taxon>
        <taxon>Streptophyta</taxon>
        <taxon>Embryophyta</taxon>
        <taxon>Tracheophyta</taxon>
        <taxon>Spermatophyta</taxon>
        <taxon>Magnoliopsida</taxon>
        <taxon>eudicotyledons</taxon>
        <taxon>Gunneridae</taxon>
        <taxon>Pentapetalae</taxon>
        <taxon>rosids</taxon>
        <taxon>malvids</taxon>
        <taxon>Brassicales</taxon>
        <taxon>Brassicaceae</taxon>
        <taxon>Arabideae</taxon>
        <taxon>Arabis</taxon>
    </lineage>
</organism>
<gene>
    <name evidence="2" type="ORF">ANE_LOCUS4889</name>
</gene>
<comment type="caution">
    <text evidence="2">The sequence shown here is derived from an EMBL/GenBank/DDBJ whole genome shotgun (WGS) entry which is preliminary data.</text>
</comment>
<dbReference type="Proteomes" id="UP000489600">
    <property type="component" value="Unassembled WGS sequence"/>
</dbReference>
<evidence type="ECO:0000259" key="1">
    <source>
        <dbReference type="Pfam" id="PF13966"/>
    </source>
</evidence>